<protein>
    <submittedName>
        <fullName evidence="3">Uncharacterized protein</fullName>
    </submittedName>
</protein>
<gene>
    <name evidence="3" type="ORF">J437_LFUL000819</name>
</gene>
<accession>A0A8K0KTU4</accession>
<dbReference type="AlphaFoldDB" id="A0A8K0KTU4"/>
<proteinExistence type="predicted"/>
<keyword evidence="4" id="KW-1185">Reference proteome</keyword>
<feature type="transmembrane region" description="Helical" evidence="2">
    <location>
        <begin position="580"/>
        <end position="606"/>
    </location>
</feature>
<reference evidence="3" key="2">
    <citation type="submission" date="2017-10" db="EMBL/GenBank/DDBJ databases">
        <title>Ladona fulva Genome sequencing and assembly.</title>
        <authorList>
            <person name="Murali S."/>
            <person name="Richards S."/>
            <person name="Bandaranaike D."/>
            <person name="Bellair M."/>
            <person name="Blankenburg K."/>
            <person name="Chao H."/>
            <person name="Dinh H."/>
            <person name="Doddapaneni H."/>
            <person name="Dugan-Rocha S."/>
            <person name="Elkadiri S."/>
            <person name="Gnanaolivu R."/>
            <person name="Hernandez B."/>
            <person name="Skinner E."/>
            <person name="Javaid M."/>
            <person name="Lee S."/>
            <person name="Li M."/>
            <person name="Ming W."/>
            <person name="Munidasa M."/>
            <person name="Muniz J."/>
            <person name="Nguyen L."/>
            <person name="Hughes D."/>
            <person name="Osuji N."/>
            <person name="Pu L.-L."/>
            <person name="Puazo M."/>
            <person name="Qu C."/>
            <person name="Quiroz J."/>
            <person name="Raj R."/>
            <person name="Weissenberger G."/>
            <person name="Xin Y."/>
            <person name="Zou X."/>
            <person name="Han Y."/>
            <person name="Worley K."/>
            <person name="Muzny D."/>
            <person name="Gibbs R."/>
        </authorList>
    </citation>
    <scope>NUCLEOTIDE SEQUENCE</scope>
    <source>
        <strain evidence="3">Sampled in the wild</strain>
    </source>
</reference>
<sequence>MELIPSKQIVLQYLDDRSTSRIQTQDYQVNSIFTNHPPNKKFNPVKMKEEKSLLKSSLNVIYLNKYNIFNSEIALLQKYWYQWKSAVMINIASKMKPSKRKEITFDEMCKVSKATNPLKNEYDYIFKPDPFHSMKGIKFSSKKYTSDKPKTMCKDGNLLRESLEIQVYSGKIALNRFDQDILHYYWNIWKNRIRGRKIVSKIDSFLNIVTVEKNKTIDRCKQKILADSHKEKCVKTCEIRKRDSLDEALAATRHHKTSSKKGFSNHMLRSLSEKNISVSSLKDEVKTSLKRAHSILENTIEESLRDNHARRKNFNPLIRKRSPAPLEMADSDILERMKIREMERTERWEKLKERRRILEEEKKRRVLEEEKEVLRQKELLKNLKLEEQREKQQQEIEKQNKLEVLKQERLELSLKAVFHHRKRLLVMGMNVFRKAIILKTEFLLEADNYYQKKMMSRIFQEWKFHCYISKERQMSLAVCFHYKCLLRSHFSKWMKLHMELTLSKQAAVDFYEMRVQENVLLLWHRFTCDMIIEENMKLELAGILYRKHCRDFAQFISLRVRGPTILTAPLVVDTLNYLPFWLPLLEALLLEMAINSTIVTLCILGWTMFTLSMDRRATLAAFF</sequence>
<keyword evidence="2" id="KW-1133">Transmembrane helix</keyword>
<keyword evidence="2" id="KW-0472">Membrane</keyword>
<comment type="caution">
    <text evidence="3">The sequence shown here is derived from an EMBL/GenBank/DDBJ whole genome shotgun (WGS) entry which is preliminary data.</text>
</comment>
<feature type="coiled-coil region" evidence="1">
    <location>
        <begin position="350"/>
        <end position="411"/>
    </location>
</feature>
<reference evidence="3" key="1">
    <citation type="submission" date="2013-04" db="EMBL/GenBank/DDBJ databases">
        <authorList>
            <person name="Qu J."/>
            <person name="Murali S.C."/>
            <person name="Bandaranaike D."/>
            <person name="Bellair M."/>
            <person name="Blankenburg K."/>
            <person name="Chao H."/>
            <person name="Dinh H."/>
            <person name="Doddapaneni H."/>
            <person name="Downs B."/>
            <person name="Dugan-Rocha S."/>
            <person name="Elkadiri S."/>
            <person name="Gnanaolivu R.D."/>
            <person name="Hernandez B."/>
            <person name="Javaid M."/>
            <person name="Jayaseelan J.C."/>
            <person name="Lee S."/>
            <person name="Li M."/>
            <person name="Ming W."/>
            <person name="Munidasa M."/>
            <person name="Muniz J."/>
            <person name="Nguyen L."/>
            <person name="Ongeri F."/>
            <person name="Osuji N."/>
            <person name="Pu L.-L."/>
            <person name="Puazo M."/>
            <person name="Qu C."/>
            <person name="Quiroz J."/>
            <person name="Raj R."/>
            <person name="Weissenberger G."/>
            <person name="Xin Y."/>
            <person name="Zou X."/>
            <person name="Han Y."/>
            <person name="Richards S."/>
            <person name="Worley K."/>
            <person name="Muzny D."/>
            <person name="Gibbs R."/>
        </authorList>
    </citation>
    <scope>NUCLEOTIDE SEQUENCE</scope>
    <source>
        <strain evidence="3">Sampled in the wild</strain>
    </source>
</reference>
<evidence type="ECO:0000256" key="2">
    <source>
        <dbReference type="SAM" id="Phobius"/>
    </source>
</evidence>
<dbReference type="EMBL" id="KZ312450">
    <property type="protein sequence ID" value="KAG8240344.1"/>
    <property type="molecule type" value="Genomic_DNA"/>
</dbReference>
<name>A0A8K0KTU4_LADFU</name>
<dbReference type="OrthoDB" id="6256972at2759"/>
<evidence type="ECO:0000313" key="3">
    <source>
        <dbReference type="EMBL" id="KAG8240344.1"/>
    </source>
</evidence>
<organism evidence="3 4">
    <name type="scientific">Ladona fulva</name>
    <name type="common">Scarce chaser dragonfly</name>
    <name type="synonym">Libellula fulva</name>
    <dbReference type="NCBI Taxonomy" id="123851"/>
    <lineage>
        <taxon>Eukaryota</taxon>
        <taxon>Metazoa</taxon>
        <taxon>Ecdysozoa</taxon>
        <taxon>Arthropoda</taxon>
        <taxon>Hexapoda</taxon>
        <taxon>Insecta</taxon>
        <taxon>Pterygota</taxon>
        <taxon>Palaeoptera</taxon>
        <taxon>Odonata</taxon>
        <taxon>Epiprocta</taxon>
        <taxon>Anisoptera</taxon>
        <taxon>Libelluloidea</taxon>
        <taxon>Libellulidae</taxon>
        <taxon>Ladona</taxon>
    </lineage>
</organism>
<keyword evidence="1" id="KW-0175">Coiled coil</keyword>
<evidence type="ECO:0000256" key="1">
    <source>
        <dbReference type="SAM" id="Coils"/>
    </source>
</evidence>
<evidence type="ECO:0000313" key="4">
    <source>
        <dbReference type="Proteomes" id="UP000792457"/>
    </source>
</evidence>
<keyword evidence="2" id="KW-0812">Transmembrane</keyword>
<dbReference type="Proteomes" id="UP000792457">
    <property type="component" value="Unassembled WGS sequence"/>
</dbReference>